<dbReference type="InterPro" id="IPR036055">
    <property type="entry name" value="LDL_receptor-like_sf"/>
</dbReference>
<dbReference type="AlphaFoldDB" id="A0A3B4G0M4"/>
<organism evidence="3">
    <name type="scientific">Pundamilia nyererei</name>
    <dbReference type="NCBI Taxonomy" id="303518"/>
    <lineage>
        <taxon>Eukaryota</taxon>
        <taxon>Metazoa</taxon>
        <taxon>Chordata</taxon>
        <taxon>Craniata</taxon>
        <taxon>Vertebrata</taxon>
        <taxon>Euteleostomi</taxon>
        <taxon>Actinopterygii</taxon>
        <taxon>Neopterygii</taxon>
        <taxon>Teleostei</taxon>
        <taxon>Neoteleostei</taxon>
        <taxon>Acanthomorphata</taxon>
        <taxon>Ovalentaria</taxon>
        <taxon>Cichlomorphae</taxon>
        <taxon>Cichliformes</taxon>
        <taxon>Cichlidae</taxon>
        <taxon>African cichlids</taxon>
        <taxon>Pseudocrenilabrinae</taxon>
        <taxon>Haplochromini</taxon>
        <taxon>Pundamilia</taxon>
    </lineage>
</organism>
<proteinExistence type="predicted"/>
<dbReference type="Gene3D" id="4.10.400.10">
    <property type="entry name" value="Low-density Lipoprotein Receptor"/>
    <property type="match status" value="1"/>
</dbReference>
<dbReference type="InterPro" id="IPR023415">
    <property type="entry name" value="LDLR_class-A_CS"/>
</dbReference>
<dbReference type="PROSITE" id="PS50068">
    <property type="entry name" value="LDLRA_2"/>
    <property type="match status" value="1"/>
</dbReference>
<dbReference type="SUPFAM" id="SSF57424">
    <property type="entry name" value="LDL receptor-like module"/>
    <property type="match status" value="1"/>
</dbReference>
<dbReference type="InterPro" id="IPR002172">
    <property type="entry name" value="LDrepeatLR_classA_rpt"/>
</dbReference>
<name>A0A3B4G0M4_9CICH</name>
<keyword evidence="1" id="KW-1015">Disulfide bond</keyword>
<dbReference type="SMART" id="SM00192">
    <property type="entry name" value="LDLa"/>
    <property type="match status" value="1"/>
</dbReference>
<dbReference type="PROSITE" id="PS01209">
    <property type="entry name" value="LDLRA_1"/>
    <property type="match status" value="1"/>
</dbReference>
<sequence length="64" mass="6934">MHDHLINSIALSLHSQACRKPSFLCRHSSVCLSEAQLCDGKKDCPEGDDEFCPGACRSIGKCPS</sequence>
<reference evidence="3" key="1">
    <citation type="submission" date="2023-09" db="UniProtKB">
        <authorList>
            <consortium name="Ensembl"/>
        </authorList>
    </citation>
    <scope>IDENTIFICATION</scope>
</reference>
<evidence type="ECO:0000256" key="2">
    <source>
        <dbReference type="PROSITE-ProRule" id="PRU00124"/>
    </source>
</evidence>
<protein>
    <submittedName>
        <fullName evidence="3">Uncharacterized protein</fullName>
    </submittedName>
</protein>
<dbReference type="GeneTree" id="ENSGT00940000178723"/>
<accession>A0A3B4G0M4</accession>
<dbReference type="Ensembl" id="ENSPNYT00000015676.1">
    <property type="protein sequence ID" value="ENSPNYP00000015283.1"/>
    <property type="gene ID" value="ENSPNYG00000011584.1"/>
</dbReference>
<evidence type="ECO:0000256" key="1">
    <source>
        <dbReference type="ARBA" id="ARBA00023157"/>
    </source>
</evidence>
<dbReference type="Pfam" id="PF00057">
    <property type="entry name" value="Ldl_recept_a"/>
    <property type="match status" value="1"/>
</dbReference>
<comment type="caution">
    <text evidence="2">Lacks conserved residue(s) required for the propagation of feature annotation.</text>
</comment>
<evidence type="ECO:0000313" key="3">
    <source>
        <dbReference type="Ensembl" id="ENSPNYP00000015283.1"/>
    </source>
</evidence>